<keyword evidence="1" id="KW-1133">Transmembrane helix</keyword>
<reference evidence="3" key="1">
    <citation type="submission" date="2016-12" db="EMBL/GenBank/DDBJ databases">
        <authorList>
            <person name="Varghese N."/>
            <person name="Submissions S."/>
        </authorList>
    </citation>
    <scope>NUCLEOTIDE SEQUENCE [LARGE SCALE GENOMIC DNA]</scope>
    <source>
        <strain evidence="3">DSM 18830</strain>
    </source>
</reference>
<feature type="transmembrane region" description="Helical" evidence="1">
    <location>
        <begin position="35"/>
        <end position="52"/>
    </location>
</feature>
<accession>A0A1M7ZWP7</accession>
<keyword evidence="3" id="KW-1185">Reference proteome</keyword>
<feature type="transmembrane region" description="Helical" evidence="1">
    <location>
        <begin position="6"/>
        <end position="23"/>
    </location>
</feature>
<organism evidence="2 3">
    <name type="scientific">Flavobacterium cucumis</name>
    <dbReference type="NCBI Taxonomy" id="416016"/>
    <lineage>
        <taxon>Bacteria</taxon>
        <taxon>Pseudomonadati</taxon>
        <taxon>Bacteroidota</taxon>
        <taxon>Flavobacteriia</taxon>
        <taxon>Flavobacteriales</taxon>
        <taxon>Flavobacteriaceae</taxon>
        <taxon>Flavobacterium</taxon>
    </lineage>
</organism>
<dbReference type="EMBL" id="FRYK01000002">
    <property type="protein sequence ID" value="SHO73276.1"/>
    <property type="molecule type" value="Genomic_DNA"/>
</dbReference>
<evidence type="ECO:0000256" key="1">
    <source>
        <dbReference type="SAM" id="Phobius"/>
    </source>
</evidence>
<protein>
    <submittedName>
        <fullName evidence="2">Uncharacterized protein</fullName>
    </submittedName>
</protein>
<keyword evidence="1" id="KW-0812">Transmembrane</keyword>
<dbReference type="STRING" id="416016.SAMN05443547_1632"/>
<dbReference type="Proteomes" id="UP000184611">
    <property type="component" value="Unassembled WGS sequence"/>
</dbReference>
<name>A0A1M7ZWP7_9FLAO</name>
<dbReference type="AlphaFoldDB" id="A0A1M7ZWP7"/>
<evidence type="ECO:0000313" key="2">
    <source>
        <dbReference type="EMBL" id="SHO73276.1"/>
    </source>
</evidence>
<keyword evidence="1" id="KW-0472">Membrane</keyword>
<gene>
    <name evidence="2" type="ORF">SAMN05443547_1632</name>
</gene>
<proteinExistence type="predicted"/>
<evidence type="ECO:0000313" key="3">
    <source>
        <dbReference type="Proteomes" id="UP000184611"/>
    </source>
</evidence>
<sequence length="56" mass="6695">MNMEIVRLLIPLLGVIFGFAIKNSNKEQFVSVKKYWLLFVLMGAFMFVFRLYKYLN</sequence>